<evidence type="ECO:0000313" key="2">
    <source>
        <dbReference type="EMBL" id="CAG8845288.1"/>
    </source>
</evidence>
<dbReference type="SUPFAM" id="SSF52540">
    <property type="entry name" value="P-loop containing nucleoside triphosphate hydrolases"/>
    <property type="match status" value="1"/>
</dbReference>
<organism evidence="2 3">
    <name type="scientific">Gigaspora margarita</name>
    <dbReference type="NCBI Taxonomy" id="4874"/>
    <lineage>
        <taxon>Eukaryota</taxon>
        <taxon>Fungi</taxon>
        <taxon>Fungi incertae sedis</taxon>
        <taxon>Mucoromycota</taxon>
        <taxon>Glomeromycotina</taxon>
        <taxon>Glomeromycetes</taxon>
        <taxon>Diversisporales</taxon>
        <taxon>Gigasporaceae</taxon>
        <taxon>Gigaspora</taxon>
    </lineage>
</organism>
<accession>A0ABN7X1H4</accession>
<name>A0ABN7X1H4_GIGMA</name>
<dbReference type="InterPro" id="IPR027417">
    <property type="entry name" value="P-loop_NTPase"/>
</dbReference>
<keyword evidence="3" id="KW-1185">Reference proteome</keyword>
<sequence>PFCSVRSSMWWLTLSKGTIEYESKLFDKIILGFTRLLYITPEKLLLNKSVWRLCNHLYDIRKLQFVIDKAHSWADEIVNLVKNIEKPGHTIIYCAQISDCLDVFNTLSTKLEELSLDIYNGQLTESDKNNAIKKWNKGQTHLIIAILAFGLGDPVPQSCNFCDNCAMCIEDKVKIKDVKTEILDLLKVVEVLCENNNKPIVLLD</sequence>
<dbReference type="Gene3D" id="3.40.50.300">
    <property type="entry name" value="P-loop containing nucleotide triphosphate hydrolases"/>
    <property type="match status" value="1"/>
</dbReference>
<feature type="domain" description="Helicase C-terminal" evidence="1">
    <location>
        <begin position="77"/>
        <end position="152"/>
    </location>
</feature>
<evidence type="ECO:0000313" key="3">
    <source>
        <dbReference type="Proteomes" id="UP000789901"/>
    </source>
</evidence>
<feature type="non-terminal residue" evidence="2">
    <location>
        <position position="1"/>
    </location>
</feature>
<reference evidence="2 3" key="1">
    <citation type="submission" date="2021-06" db="EMBL/GenBank/DDBJ databases">
        <authorList>
            <person name="Kallberg Y."/>
            <person name="Tangrot J."/>
            <person name="Rosling A."/>
        </authorList>
    </citation>
    <scope>NUCLEOTIDE SEQUENCE [LARGE SCALE GENOMIC DNA]</scope>
    <source>
        <strain evidence="2 3">120-4 pot B 10/14</strain>
    </source>
</reference>
<dbReference type="Pfam" id="PF00271">
    <property type="entry name" value="Helicase_C"/>
    <property type="match status" value="1"/>
</dbReference>
<dbReference type="EMBL" id="CAJVQB010078895">
    <property type="protein sequence ID" value="CAG8845288.1"/>
    <property type="molecule type" value="Genomic_DNA"/>
</dbReference>
<protein>
    <submittedName>
        <fullName evidence="2">38026_t:CDS:1</fullName>
    </submittedName>
</protein>
<feature type="non-terminal residue" evidence="2">
    <location>
        <position position="204"/>
    </location>
</feature>
<evidence type="ECO:0000259" key="1">
    <source>
        <dbReference type="Pfam" id="PF00271"/>
    </source>
</evidence>
<dbReference type="Proteomes" id="UP000789901">
    <property type="component" value="Unassembled WGS sequence"/>
</dbReference>
<gene>
    <name evidence="2" type="ORF">GMARGA_LOCUS37557</name>
</gene>
<comment type="caution">
    <text evidence="2">The sequence shown here is derived from an EMBL/GenBank/DDBJ whole genome shotgun (WGS) entry which is preliminary data.</text>
</comment>
<proteinExistence type="predicted"/>
<dbReference type="InterPro" id="IPR001650">
    <property type="entry name" value="Helicase_C-like"/>
</dbReference>